<evidence type="ECO:0000256" key="3">
    <source>
        <dbReference type="ARBA" id="ARBA00010626"/>
    </source>
</evidence>
<evidence type="ECO:0000256" key="6">
    <source>
        <dbReference type="ARBA" id="ARBA00022676"/>
    </source>
</evidence>
<dbReference type="WBParaSite" id="SBAD_0000658601-mRNA-1">
    <property type="protein sequence ID" value="SBAD_0000658601-mRNA-1"/>
    <property type="gene ID" value="SBAD_0000658601"/>
</dbReference>
<keyword evidence="13" id="KW-0119">Carbohydrate metabolism</keyword>
<evidence type="ECO:0000256" key="17">
    <source>
        <dbReference type="SAM" id="SignalP"/>
    </source>
</evidence>
<keyword evidence="12" id="KW-0294">Fucose metabolism</keyword>
<dbReference type="GO" id="GO:0005783">
    <property type="term" value="C:endoplasmic reticulum"/>
    <property type="evidence" value="ECO:0007669"/>
    <property type="project" value="UniProtKB-SubCell"/>
</dbReference>
<dbReference type="PANTHER" id="PTHR21420:SF10">
    <property type="entry name" value="GDP-FUCOSE PROTEIN O-FUCOSYLTRANSFERASE 1"/>
    <property type="match status" value="1"/>
</dbReference>
<dbReference type="InterPro" id="IPR019378">
    <property type="entry name" value="GDP-Fuc_O-FucTrfase"/>
</dbReference>
<evidence type="ECO:0000256" key="7">
    <source>
        <dbReference type="ARBA" id="ARBA00022679"/>
    </source>
</evidence>
<evidence type="ECO:0000256" key="4">
    <source>
        <dbReference type="ARBA" id="ARBA00012196"/>
    </source>
</evidence>
<comment type="catalytic activity">
    <reaction evidence="15">
        <text>L-threonyl-[protein] + GDP-beta-L-fucose = 3-O-(alpha-L-fucosyl)-L-threonyl-[protein] + GDP + H(+)</text>
        <dbReference type="Rhea" id="RHEA:70491"/>
        <dbReference type="Rhea" id="RHEA-COMP:11060"/>
        <dbReference type="Rhea" id="RHEA-COMP:17915"/>
        <dbReference type="ChEBI" id="CHEBI:15378"/>
        <dbReference type="ChEBI" id="CHEBI:30013"/>
        <dbReference type="ChEBI" id="CHEBI:57273"/>
        <dbReference type="ChEBI" id="CHEBI:58189"/>
        <dbReference type="ChEBI" id="CHEBI:189631"/>
        <dbReference type="EC" id="2.4.1.221"/>
    </reaction>
    <physiologicalReaction direction="left-to-right" evidence="15">
        <dbReference type="Rhea" id="RHEA:70492"/>
    </physiologicalReaction>
</comment>
<dbReference type="EC" id="2.4.1.221" evidence="4"/>
<evidence type="ECO:0000256" key="5">
    <source>
        <dbReference type="ARBA" id="ARBA00021745"/>
    </source>
</evidence>
<reference evidence="18 19" key="2">
    <citation type="submission" date="2018-11" db="EMBL/GenBank/DDBJ databases">
        <authorList>
            <consortium name="Pathogen Informatics"/>
        </authorList>
    </citation>
    <scope>NUCLEOTIDE SEQUENCE [LARGE SCALE GENOMIC DNA]</scope>
</reference>
<keyword evidence="19" id="KW-1185">Reference proteome</keyword>
<evidence type="ECO:0000256" key="11">
    <source>
        <dbReference type="ARBA" id="ARBA00023180"/>
    </source>
</evidence>
<evidence type="ECO:0000256" key="16">
    <source>
        <dbReference type="ARBA" id="ARBA00048647"/>
    </source>
</evidence>
<evidence type="ECO:0000256" key="14">
    <source>
        <dbReference type="ARBA" id="ARBA00033080"/>
    </source>
</evidence>
<reference evidence="20" key="1">
    <citation type="submission" date="2016-06" db="UniProtKB">
        <authorList>
            <consortium name="WormBaseParasite"/>
        </authorList>
    </citation>
    <scope>IDENTIFICATION</scope>
</reference>
<gene>
    <name evidence="18" type="ORF">SBAD_LOCUS6339</name>
</gene>
<dbReference type="Gene3D" id="3.40.50.11350">
    <property type="match status" value="1"/>
</dbReference>
<evidence type="ECO:0000256" key="15">
    <source>
        <dbReference type="ARBA" id="ARBA00047273"/>
    </source>
</evidence>
<keyword evidence="7" id="KW-0808">Transferase</keyword>
<protein>
    <recommendedName>
        <fullName evidence="5">GDP-fucose protein O-fucosyltransferase 1</fullName>
        <ecNumber evidence="4">2.4.1.221</ecNumber>
    </recommendedName>
    <alternativeName>
        <fullName evidence="14">Peptide-O-fucosyltransferase 1</fullName>
    </alternativeName>
</protein>
<keyword evidence="10" id="KW-1015">Disulfide bond</keyword>
<feature type="signal peptide" evidence="17">
    <location>
        <begin position="1"/>
        <end position="26"/>
    </location>
</feature>
<evidence type="ECO:0000313" key="20">
    <source>
        <dbReference type="WBParaSite" id="SBAD_0000658601-mRNA-1"/>
    </source>
</evidence>
<dbReference type="InterPro" id="IPR039922">
    <property type="entry name" value="POFUT1"/>
</dbReference>
<evidence type="ECO:0000256" key="1">
    <source>
        <dbReference type="ARBA" id="ARBA00004240"/>
    </source>
</evidence>
<organism evidence="20">
    <name type="scientific">Soboliphyme baturini</name>
    <dbReference type="NCBI Taxonomy" id="241478"/>
    <lineage>
        <taxon>Eukaryota</taxon>
        <taxon>Metazoa</taxon>
        <taxon>Ecdysozoa</taxon>
        <taxon>Nematoda</taxon>
        <taxon>Enoplea</taxon>
        <taxon>Dorylaimia</taxon>
        <taxon>Dioctophymatida</taxon>
        <taxon>Dioctophymatoidea</taxon>
        <taxon>Soboliphymatidae</taxon>
        <taxon>Soboliphyme</taxon>
    </lineage>
</organism>
<name>A0A183IRU2_9BILA</name>
<evidence type="ECO:0000256" key="12">
    <source>
        <dbReference type="ARBA" id="ARBA00023253"/>
    </source>
</evidence>
<comment type="catalytic activity">
    <reaction evidence="16">
        <text>L-seryl-[protein] + GDP-beta-L-fucose = 3-O-(alpha-L-fucosyl)-L-seryl-[protein] + GDP + H(+)</text>
        <dbReference type="Rhea" id="RHEA:63644"/>
        <dbReference type="Rhea" id="RHEA-COMP:9863"/>
        <dbReference type="Rhea" id="RHEA-COMP:17914"/>
        <dbReference type="ChEBI" id="CHEBI:15378"/>
        <dbReference type="ChEBI" id="CHEBI:29999"/>
        <dbReference type="ChEBI" id="CHEBI:57273"/>
        <dbReference type="ChEBI" id="CHEBI:58189"/>
        <dbReference type="ChEBI" id="CHEBI:189632"/>
        <dbReference type="EC" id="2.4.1.221"/>
    </reaction>
    <physiologicalReaction direction="left-to-right" evidence="16">
        <dbReference type="Rhea" id="RHEA:63645"/>
    </physiologicalReaction>
</comment>
<dbReference type="Gene3D" id="3.40.50.11340">
    <property type="match status" value="1"/>
</dbReference>
<dbReference type="CDD" id="cd11302">
    <property type="entry name" value="O-FucT-1"/>
    <property type="match status" value="1"/>
</dbReference>
<evidence type="ECO:0000256" key="8">
    <source>
        <dbReference type="ARBA" id="ARBA00022824"/>
    </source>
</evidence>
<keyword evidence="6" id="KW-0328">Glycosyltransferase</keyword>
<keyword evidence="9" id="KW-0914">Notch signaling pathway</keyword>
<proteinExistence type="inferred from homology"/>
<evidence type="ECO:0000313" key="19">
    <source>
        <dbReference type="Proteomes" id="UP000270296"/>
    </source>
</evidence>
<evidence type="ECO:0000313" key="18">
    <source>
        <dbReference type="EMBL" id="VDP09791.1"/>
    </source>
</evidence>
<comment type="pathway">
    <text evidence="2">Protein modification; protein glycosylation.</text>
</comment>
<comment type="similarity">
    <text evidence="3">Belongs to the glycosyltransferase 65 family.</text>
</comment>
<evidence type="ECO:0000256" key="13">
    <source>
        <dbReference type="ARBA" id="ARBA00023277"/>
    </source>
</evidence>
<dbReference type="EMBL" id="UZAM01009669">
    <property type="protein sequence ID" value="VDP09791.1"/>
    <property type="molecule type" value="Genomic_DNA"/>
</dbReference>
<dbReference type="Proteomes" id="UP000270296">
    <property type="component" value="Unassembled WGS sequence"/>
</dbReference>
<feature type="chain" id="PRO_5043140268" description="GDP-fucose protein O-fucosyltransferase 1" evidence="17">
    <location>
        <begin position="27"/>
        <end position="385"/>
    </location>
</feature>
<sequence length="385" mass="44986">MRRQQCSTTLHTFALQCFFIFNSICAYQIDSNGYIVYCPCMGRFGNQVDHFLGVLSFARLLNRTLILPPWVEYEYRNPRSIQVPFDRYFLVHPLEAYHRVITMKEFMENLAETVWPKHERKVICHSPHDGPIKNSCNAKHGNPFESFWDTHDIDFVESVFYHPLSVLITAKRDVQKWIERFDAVNFKVLAFTGAPAAFPVQEKHVGLQKFLKWSYYIERQANEFILNELMNESFIGVHLRNDRDWNNVCQKIYPSSHLFASAQCLGYHFEHGSLTKEICLPSERTIVRQLKEAVKRTGVRYVFVASDKDHMIEAFNQALLPLKAKAYRRYPDEPHVSLCILAKANHFIGNCVSTFSAFVKRERDVYHKISQFWGMDVGPEAKQDL</sequence>
<dbReference type="GO" id="GO:0007219">
    <property type="term" value="P:Notch signaling pathway"/>
    <property type="evidence" value="ECO:0007669"/>
    <property type="project" value="UniProtKB-KW"/>
</dbReference>
<keyword evidence="8" id="KW-0256">Endoplasmic reticulum</keyword>
<evidence type="ECO:0000256" key="10">
    <source>
        <dbReference type="ARBA" id="ARBA00023157"/>
    </source>
</evidence>
<dbReference type="UniPathway" id="UPA00378"/>
<dbReference type="PANTHER" id="PTHR21420">
    <property type="entry name" value="GDP-FUCOSE PROTEIN O-FUCOSYLTRANSFERASE 1"/>
    <property type="match status" value="1"/>
</dbReference>
<dbReference type="GO" id="GO:0046922">
    <property type="term" value="F:peptide-O-fucosyltransferase activity"/>
    <property type="evidence" value="ECO:0007669"/>
    <property type="project" value="UniProtKB-EC"/>
</dbReference>
<evidence type="ECO:0000256" key="9">
    <source>
        <dbReference type="ARBA" id="ARBA00022976"/>
    </source>
</evidence>
<evidence type="ECO:0000256" key="2">
    <source>
        <dbReference type="ARBA" id="ARBA00004922"/>
    </source>
</evidence>
<accession>A0A183IRU2</accession>
<keyword evidence="17" id="KW-0732">Signal</keyword>
<dbReference type="AlphaFoldDB" id="A0A183IRU2"/>
<dbReference type="Pfam" id="PF10250">
    <property type="entry name" value="O-FucT"/>
    <property type="match status" value="1"/>
</dbReference>
<dbReference type="OrthoDB" id="10050276at2759"/>
<comment type="subcellular location">
    <subcellularLocation>
        <location evidence="1">Endoplasmic reticulum</location>
    </subcellularLocation>
</comment>
<keyword evidence="11" id="KW-0325">Glycoprotein</keyword>
<dbReference type="GO" id="GO:0006004">
    <property type="term" value="P:fucose metabolic process"/>
    <property type="evidence" value="ECO:0007669"/>
    <property type="project" value="UniProtKB-KW"/>
</dbReference>